<gene>
    <name evidence="1" type="primary">106079901</name>
</gene>
<name>A0A2C9KIZ7_BIOGL</name>
<dbReference type="KEGG" id="bgt:106079901"/>
<sequence>MAEWIDFSEVPKEREYDSAFESDAEVTARKQNLTNLLPGKKKHDKVANKRQLEEELIKEEGKAYRSKAVALDAVSFVIKKRTFVFILTCITGFSSFMRTTPFKVLKTFSM</sequence>
<organism evidence="1 2">
    <name type="scientific">Biomphalaria glabrata</name>
    <name type="common">Bloodfluke planorb</name>
    <name type="synonym">Freshwater snail</name>
    <dbReference type="NCBI Taxonomy" id="6526"/>
    <lineage>
        <taxon>Eukaryota</taxon>
        <taxon>Metazoa</taxon>
        <taxon>Spiralia</taxon>
        <taxon>Lophotrochozoa</taxon>
        <taxon>Mollusca</taxon>
        <taxon>Gastropoda</taxon>
        <taxon>Heterobranchia</taxon>
        <taxon>Euthyneura</taxon>
        <taxon>Panpulmonata</taxon>
        <taxon>Hygrophila</taxon>
        <taxon>Lymnaeoidea</taxon>
        <taxon>Planorbidae</taxon>
        <taxon>Biomphalaria</taxon>
    </lineage>
</organism>
<protein>
    <submittedName>
        <fullName evidence="1">Uncharacterized protein</fullName>
    </submittedName>
</protein>
<evidence type="ECO:0000313" key="2">
    <source>
        <dbReference type="Proteomes" id="UP000076420"/>
    </source>
</evidence>
<accession>A0A2C9KIZ7</accession>
<reference evidence="1" key="1">
    <citation type="submission" date="2020-05" db="UniProtKB">
        <authorList>
            <consortium name="EnsemblMetazoa"/>
        </authorList>
    </citation>
    <scope>IDENTIFICATION</scope>
    <source>
        <strain evidence="1">BB02</strain>
    </source>
</reference>
<proteinExistence type="predicted"/>
<dbReference type="Proteomes" id="UP000076420">
    <property type="component" value="Unassembled WGS sequence"/>
</dbReference>
<dbReference type="VEuPathDB" id="VectorBase:BGLAX_029538"/>
<dbReference type="VEuPathDB" id="VectorBase:BGLB020233"/>
<dbReference type="AlphaFoldDB" id="A0A2C9KIZ7"/>
<dbReference type="EnsemblMetazoa" id="BGLB020233-RA">
    <property type="protein sequence ID" value="BGLB020233-PA"/>
    <property type="gene ID" value="BGLB020233"/>
</dbReference>
<evidence type="ECO:0000313" key="1">
    <source>
        <dbReference type="EnsemblMetazoa" id="BGLB020233-PA"/>
    </source>
</evidence>